<sequence length="252" mass="29397">MTVITPIEHSGFRVIMTTDLAASLGTETKIISKNFERNEHRYQLGKHFFILQGDELREFKASRQIDDNLKFAPVIYLWTEKGAWMHAKSLNTDEAWEAYEALVDDYYRIKSASVNMSQFSPQLQLLIQMEQGIKEIEQRQDNTDRQLAIVKETFLDRDEDWRVKMKGLLNGATARRGMSHRDMRTLSYQMLEERARCDLSRRLSNLKERLKDSGTTKSKVEEANRLDVIESEPRLKEIYTIIVKELSIGAMN</sequence>
<evidence type="ECO:0000313" key="4">
    <source>
        <dbReference type="Proteomes" id="UP000029734"/>
    </source>
</evidence>
<gene>
    <name evidence="3" type="ORF">PWYN_15450</name>
</gene>
<dbReference type="EMBL" id="JQCR01000002">
    <property type="protein sequence ID" value="KGE20584.1"/>
    <property type="molecule type" value="Genomic_DNA"/>
</dbReference>
<keyword evidence="1" id="KW-0175">Coiled coil</keyword>
<reference evidence="3 4" key="2">
    <citation type="submission" date="2014-10" db="EMBL/GenBank/DDBJ databases">
        <title>Comparative genomics of the Paenibacillus odorifer group.</title>
        <authorList>
            <person name="Tsai Y.-C."/>
            <person name="Martin N."/>
            <person name="Korlach J."/>
            <person name="Wiedmann M."/>
        </authorList>
    </citation>
    <scope>NUCLEOTIDE SEQUENCE [LARGE SCALE GENOMIC DNA]</scope>
    <source>
        <strain evidence="3 4">DSM 18334</strain>
    </source>
</reference>
<name>A0A098MDE5_9BACL</name>
<dbReference type="Pfam" id="PF10543">
    <property type="entry name" value="ORF6N"/>
    <property type="match status" value="1"/>
</dbReference>
<evidence type="ECO:0000259" key="2">
    <source>
        <dbReference type="Pfam" id="PF10543"/>
    </source>
</evidence>
<dbReference type="InterPro" id="IPR018873">
    <property type="entry name" value="KilA-N_DNA-bd_domain"/>
</dbReference>
<feature type="domain" description="KilA-N DNA-binding" evidence="2">
    <location>
        <begin position="6"/>
        <end position="89"/>
    </location>
</feature>
<dbReference type="STRING" id="268407.PWYN_15450"/>
<dbReference type="AlphaFoldDB" id="A0A098MDE5"/>
<feature type="coiled-coil region" evidence="1">
    <location>
        <begin position="126"/>
        <end position="153"/>
    </location>
</feature>
<protein>
    <recommendedName>
        <fullName evidence="2">KilA-N DNA-binding domain-containing protein</fullName>
    </recommendedName>
</protein>
<dbReference type="Proteomes" id="UP000029734">
    <property type="component" value="Unassembled WGS sequence"/>
</dbReference>
<evidence type="ECO:0000256" key="1">
    <source>
        <dbReference type="SAM" id="Coils"/>
    </source>
</evidence>
<keyword evidence="4" id="KW-1185">Reference proteome</keyword>
<dbReference type="OrthoDB" id="9812611at2"/>
<evidence type="ECO:0000313" key="3">
    <source>
        <dbReference type="EMBL" id="KGE20584.1"/>
    </source>
</evidence>
<proteinExistence type="predicted"/>
<comment type="caution">
    <text evidence="3">The sequence shown here is derived from an EMBL/GenBank/DDBJ whole genome shotgun (WGS) entry which is preliminary data.</text>
</comment>
<organism evidence="3 4">
    <name type="scientific">Paenibacillus wynnii</name>
    <dbReference type="NCBI Taxonomy" id="268407"/>
    <lineage>
        <taxon>Bacteria</taxon>
        <taxon>Bacillati</taxon>
        <taxon>Bacillota</taxon>
        <taxon>Bacilli</taxon>
        <taxon>Bacillales</taxon>
        <taxon>Paenibacillaceae</taxon>
        <taxon>Paenibacillus</taxon>
    </lineage>
</organism>
<reference evidence="3 4" key="1">
    <citation type="submission" date="2014-08" db="EMBL/GenBank/DDBJ databases">
        <authorList>
            <person name="den Bakker H.C."/>
        </authorList>
    </citation>
    <scope>NUCLEOTIDE SEQUENCE [LARGE SCALE GENOMIC DNA]</scope>
    <source>
        <strain evidence="3 4">DSM 18334</strain>
    </source>
</reference>
<accession>A0A098MDE5</accession>
<dbReference type="eggNOG" id="COG3561">
    <property type="taxonomic scope" value="Bacteria"/>
</dbReference>
<dbReference type="RefSeq" id="WP_036653882.1">
    <property type="nucleotide sequence ID" value="NZ_JQCR01000002.1"/>
</dbReference>